<reference evidence="4 5" key="1">
    <citation type="submission" date="2021-12" db="EMBL/GenBank/DDBJ databases">
        <title>High titer production of polyol ester of fatty acids by Rhodotorula paludigena BS15 towards product separation-free biomass refinery.</title>
        <authorList>
            <person name="Mano J."/>
            <person name="Ono H."/>
            <person name="Tanaka T."/>
            <person name="Naito K."/>
            <person name="Sushida H."/>
            <person name="Ike M."/>
            <person name="Tokuyasu K."/>
            <person name="Kitaoka M."/>
        </authorList>
    </citation>
    <scope>NUCLEOTIDE SEQUENCE [LARGE SCALE GENOMIC DNA]</scope>
    <source>
        <strain evidence="4 5">BS15</strain>
    </source>
</reference>
<protein>
    <submittedName>
        <fullName evidence="4">Uncharacterized protein</fullName>
    </submittedName>
</protein>
<evidence type="ECO:0000256" key="3">
    <source>
        <dbReference type="SAM" id="MobiDB-lite"/>
    </source>
</evidence>
<comment type="subcellular location">
    <subcellularLocation>
        <location evidence="1">Nucleus</location>
    </subcellularLocation>
</comment>
<keyword evidence="5" id="KW-1185">Reference proteome</keyword>
<evidence type="ECO:0000256" key="2">
    <source>
        <dbReference type="ARBA" id="ARBA00023242"/>
    </source>
</evidence>
<dbReference type="EMBL" id="BQKY01000005">
    <property type="protein sequence ID" value="GJN89920.1"/>
    <property type="molecule type" value="Genomic_DNA"/>
</dbReference>
<evidence type="ECO:0000256" key="1">
    <source>
        <dbReference type="ARBA" id="ARBA00004123"/>
    </source>
</evidence>
<dbReference type="InterPro" id="IPR021858">
    <property type="entry name" value="Fun_TF"/>
</dbReference>
<dbReference type="GO" id="GO:0005634">
    <property type="term" value="C:nucleus"/>
    <property type="evidence" value="ECO:0007669"/>
    <property type="project" value="UniProtKB-SubCell"/>
</dbReference>
<sequence length="493" mass="53882">MEGIDDFFQTLDVELAGWDNALDPAVPYPLPGFESPAAGPSTAGHVVDGGGIALEDTEGYMDPTYNVLNDSYLCALAKPLRDLIVQSASRAVVSSELNRNAAMAVCMIYRMRAQQQVHAEAAVRPDNDAEEECLRKKSDGYFHRAIDNLQSQPIPLGAKMLAFLDLHEHQFFQVGAAASTVLRRLGDTFVEELGPRPLLDVVKLDSYDRVLLSMYAWSDCVRTITVPKKRTLFAFTRLPGEPSVDSPGTLVDSVTDFVSPLPSLVGLPVGLMLCFAATSNLSAEMDALPDEVVKAKATAIEKAIRAWHLPTPTAHELADSAYYMETLTNSEMWRHAAIIYLYQAVYLHGPLSKVILASLQQILQLGARSLVQYEQSTSRLAPGSDSPAALATPPTTTTPSVTSPAAPPPTSETMDRFFSPVHRAVPFFLAGTCALLPSEREVCLRGLRACGPAKGWSDDVAALERVWEVQGEKGWLRDWRTVLEEEKLHIAFL</sequence>
<gene>
    <name evidence="4" type="ORF">Rhopal_002909-T1</name>
</gene>
<dbReference type="Proteomes" id="UP001342314">
    <property type="component" value="Unassembled WGS sequence"/>
</dbReference>
<proteinExistence type="predicted"/>
<name>A0AAV5GJA7_9BASI</name>
<dbReference type="Pfam" id="PF11951">
    <property type="entry name" value="Fungal_trans_2"/>
    <property type="match status" value="1"/>
</dbReference>
<evidence type="ECO:0000313" key="5">
    <source>
        <dbReference type="Proteomes" id="UP001342314"/>
    </source>
</evidence>
<evidence type="ECO:0000313" key="4">
    <source>
        <dbReference type="EMBL" id="GJN89920.1"/>
    </source>
</evidence>
<comment type="caution">
    <text evidence="4">The sequence shown here is derived from an EMBL/GenBank/DDBJ whole genome shotgun (WGS) entry which is preliminary data.</text>
</comment>
<organism evidence="4 5">
    <name type="scientific">Rhodotorula paludigena</name>
    <dbReference type="NCBI Taxonomy" id="86838"/>
    <lineage>
        <taxon>Eukaryota</taxon>
        <taxon>Fungi</taxon>
        <taxon>Dikarya</taxon>
        <taxon>Basidiomycota</taxon>
        <taxon>Pucciniomycotina</taxon>
        <taxon>Microbotryomycetes</taxon>
        <taxon>Sporidiobolales</taxon>
        <taxon>Sporidiobolaceae</taxon>
        <taxon>Rhodotorula</taxon>
    </lineage>
</organism>
<keyword evidence="2" id="KW-0539">Nucleus</keyword>
<dbReference type="AlphaFoldDB" id="A0AAV5GJA7"/>
<accession>A0AAV5GJA7</accession>
<feature type="compositionally biased region" description="Low complexity" evidence="3">
    <location>
        <begin position="384"/>
        <end position="404"/>
    </location>
</feature>
<dbReference type="PANTHER" id="PTHR37534:SF46">
    <property type="entry name" value="ZN(II)2CYS6 TRANSCRIPTION FACTOR (EUROFUNG)"/>
    <property type="match status" value="1"/>
</dbReference>
<dbReference type="PANTHER" id="PTHR37534">
    <property type="entry name" value="TRANSCRIPTIONAL ACTIVATOR PROTEIN UGA3"/>
    <property type="match status" value="1"/>
</dbReference>
<feature type="region of interest" description="Disordered" evidence="3">
    <location>
        <begin position="378"/>
        <end position="413"/>
    </location>
</feature>